<reference evidence="1 2" key="1">
    <citation type="submission" date="2018-10" db="EMBL/GenBank/DDBJ databases">
        <title>Bacillus Keqinensis sp. nov., a moderately halophilic bacterium isolated from a saline-alkaline lake.</title>
        <authorList>
            <person name="Wang H."/>
        </authorList>
    </citation>
    <scope>NUCLEOTIDE SEQUENCE [LARGE SCALE GENOMIC DNA]</scope>
    <source>
        <strain evidence="1 2">KQ-3</strain>
    </source>
</reference>
<dbReference type="AlphaFoldDB" id="A0A3M7TSY9"/>
<comment type="caution">
    <text evidence="1">The sequence shown here is derived from an EMBL/GenBank/DDBJ whole genome shotgun (WGS) entry which is preliminary data.</text>
</comment>
<organism evidence="1 2">
    <name type="scientific">Alteribacter keqinensis</name>
    <dbReference type="NCBI Taxonomy" id="2483800"/>
    <lineage>
        <taxon>Bacteria</taxon>
        <taxon>Bacillati</taxon>
        <taxon>Bacillota</taxon>
        <taxon>Bacilli</taxon>
        <taxon>Bacillales</taxon>
        <taxon>Bacillaceae</taxon>
        <taxon>Alteribacter</taxon>
    </lineage>
</organism>
<sequence>MSFLKRKSTPEFNRDVHEHDILTMAYENWLEICSGGVICIFCYHSAPCGVDAALVWKYQTYETLEGQSEGPEKVKV</sequence>
<proteinExistence type="predicted"/>
<evidence type="ECO:0000313" key="1">
    <source>
        <dbReference type="EMBL" id="RNA68748.1"/>
    </source>
</evidence>
<evidence type="ECO:0000313" key="2">
    <source>
        <dbReference type="Proteomes" id="UP000278746"/>
    </source>
</evidence>
<dbReference type="EMBL" id="RHIB01000001">
    <property type="protein sequence ID" value="RNA68748.1"/>
    <property type="molecule type" value="Genomic_DNA"/>
</dbReference>
<protein>
    <submittedName>
        <fullName evidence="1">Uncharacterized protein</fullName>
    </submittedName>
</protein>
<name>A0A3M7TSY9_9BACI</name>
<dbReference type="RefSeq" id="WP_122896273.1">
    <property type="nucleotide sequence ID" value="NZ_RHIB01000001.1"/>
</dbReference>
<accession>A0A3M7TSY9</accession>
<keyword evidence="2" id="KW-1185">Reference proteome</keyword>
<gene>
    <name evidence="1" type="ORF">EBO34_01935</name>
</gene>
<dbReference type="Proteomes" id="UP000278746">
    <property type="component" value="Unassembled WGS sequence"/>
</dbReference>